<dbReference type="EMBL" id="FQ790285">
    <property type="protein sequence ID" value="CCD47033.1"/>
    <property type="molecule type" value="Genomic_DNA"/>
</dbReference>
<reference evidence="2" key="1">
    <citation type="journal article" date="2011" name="PLoS Genet.">
        <title>Genomic analysis of the necrotrophic fungal pathogens Sclerotinia sclerotiorum and Botrytis cinerea.</title>
        <authorList>
            <person name="Amselem J."/>
            <person name="Cuomo C.A."/>
            <person name="van Kan J.A."/>
            <person name="Viaud M."/>
            <person name="Benito E.P."/>
            <person name="Couloux A."/>
            <person name="Coutinho P.M."/>
            <person name="de Vries R.P."/>
            <person name="Dyer P.S."/>
            <person name="Fillinger S."/>
            <person name="Fournier E."/>
            <person name="Gout L."/>
            <person name="Hahn M."/>
            <person name="Kohn L."/>
            <person name="Lapalu N."/>
            <person name="Plummer K.M."/>
            <person name="Pradier J.M."/>
            <person name="Quevillon E."/>
            <person name="Sharon A."/>
            <person name="Simon A."/>
            <person name="ten Have A."/>
            <person name="Tudzynski B."/>
            <person name="Tudzynski P."/>
            <person name="Wincker P."/>
            <person name="Andrew M."/>
            <person name="Anthouard V."/>
            <person name="Beever R.E."/>
            <person name="Beffa R."/>
            <person name="Benoit I."/>
            <person name="Bouzid O."/>
            <person name="Brault B."/>
            <person name="Chen Z."/>
            <person name="Choquer M."/>
            <person name="Collemare J."/>
            <person name="Cotton P."/>
            <person name="Danchin E.G."/>
            <person name="Da Silva C."/>
            <person name="Gautier A."/>
            <person name="Giraud C."/>
            <person name="Giraud T."/>
            <person name="Gonzalez C."/>
            <person name="Grossetete S."/>
            <person name="Guldener U."/>
            <person name="Henrissat B."/>
            <person name="Howlett B.J."/>
            <person name="Kodira C."/>
            <person name="Kretschmer M."/>
            <person name="Lappartient A."/>
            <person name="Leroch M."/>
            <person name="Levis C."/>
            <person name="Mauceli E."/>
            <person name="Neuveglise C."/>
            <person name="Oeser B."/>
            <person name="Pearson M."/>
            <person name="Poulain J."/>
            <person name="Poussereau N."/>
            <person name="Quesneville H."/>
            <person name="Rascle C."/>
            <person name="Schumacher J."/>
            <person name="Segurens B."/>
            <person name="Sexton A."/>
            <person name="Silva E."/>
            <person name="Sirven C."/>
            <person name="Soanes D.M."/>
            <person name="Talbot N.J."/>
            <person name="Templeton M."/>
            <person name="Yandava C."/>
            <person name="Yarden O."/>
            <person name="Zeng Q."/>
            <person name="Rollins J.A."/>
            <person name="Lebrun M.H."/>
            <person name="Dickman M."/>
        </authorList>
    </citation>
    <scope>NUCLEOTIDE SEQUENCE [LARGE SCALE GENOMIC DNA]</scope>
    <source>
        <strain evidence="2">T4</strain>
    </source>
</reference>
<dbReference type="Proteomes" id="UP000008177">
    <property type="component" value="Unplaced contigs"/>
</dbReference>
<organism evidence="1 2">
    <name type="scientific">Botryotinia fuckeliana (strain T4)</name>
    <name type="common">Noble rot fungus</name>
    <name type="synonym">Botrytis cinerea</name>
    <dbReference type="NCBI Taxonomy" id="999810"/>
    <lineage>
        <taxon>Eukaryota</taxon>
        <taxon>Fungi</taxon>
        <taxon>Dikarya</taxon>
        <taxon>Ascomycota</taxon>
        <taxon>Pezizomycotina</taxon>
        <taxon>Leotiomycetes</taxon>
        <taxon>Helotiales</taxon>
        <taxon>Sclerotiniaceae</taxon>
        <taxon>Botrytis</taxon>
    </lineage>
</organism>
<gene>
    <name evidence="1" type="ORF">BofuT4_uP039350.1</name>
</gene>
<dbReference type="InParanoid" id="G2Y2Z3"/>
<sequence length="71" mass="7942">MLMEIQTMAGCEWPADLSSEYYSISLQPSPGADTPGFTRRHYAVKKETVTSPLVLWRNKLMAFIISNFGGT</sequence>
<name>G2Y2Z3_BOTF4</name>
<accession>G2Y2Z3</accession>
<evidence type="ECO:0000313" key="2">
    <source>
        <dbReference type="Proteomes" id="UP000008177"/>
    </source>
</evidence>
<proteinExistence type="predicted"/>
<evidence type="ECO:0000313" key="1">
    <source>
        <dbReference type="EMBL" id="CCD47033.1"/>
    </source>
</evidence>
<protein>
    <submittedName>
        <fullName evidence="1">Uncharacterized protein</fullName>
    </submittedName>
</protein>
<dbReference type="HOGENOM" id="CLU_2739712_0_0_1"/>
<dbReference type="AlphaFoldDB" id="G2Y2Z3"/>